<reference evidence="2" key="1">
    <citation type="submission" date="2018-02" db="EMBL/GenBank/DDBJ databases">
        <title>Genome reduction pattern in chromatophore genome of Paulinella.</title>
        <authorList>
            <person name="Lhee D."/>
            <person name="Yoon H.S."/>
        </authorList>
    </citation>
    <scope>NUCLEOTIDE SEQUENCE</scope>
    <source>
        <strain evidence="2">NZ27</strain>
    </source>
</reference>
<gene>
    <name evidence="2" type="ORF">PMNZ_149</name>
</gene>
<proteinExistence type="predicted"/>
<name>A0A385HZM8_9EUKA</name>
<dbReference type="InterPro" id="IPR053021">
    <property type="entry name" value="Chloroplast_ADK"/>
</dbReference>
<keyword evidence="2" id="KW-0934">Plastid</keyword>
<evidence type="ECO:0000259" key="1">
    <source>
        <dbReference type="Pfam" id="PF09353"/>
    </source>
</evidence>
<sequence>MTLPIDLHSAELYSYTSLGQALNSKTKGYWEVNLDIPGLKSMPVAIRLFQWLRKHIKSNLESSLLFPDAGNSALAQREAPELSKEIVSFKDYFNRQQNQSADSIIVTVAPEQADYKLFEEICNKHSGHIILFNGKLEDLAVGIGSVARERRRGFLSIWQQAYVLKSLKGGALQRRFPHDWEIYKQDVDGYRFLISTLQKPDSEMLVRALRNDQIDSLGMKFQALDRYIQSLTM</sequence>
<dbReference type="PANTHER" id="PTHR35509:SF1">
    <property type="entry name" value="DOMAIN PROTEIN, PUTATIVE (DUF1995)-RELATED"/>
    <property type="match status" value="1"/>
</dbReference>
<protein>
    <recommendedName>
        <fullName evidence="1">DUF1995 domain-containing protein</fullName>
    </recommendedName>
</protein>
<dbReference type="InterPro" id="IPR018962">
    <property type="entry name" value="DUF1995"/>
</dbReference>
<dbReference type="Pfam" id="PF09353">
    <property type="entry name" value="DUF1995"/>
    <property type="match status" value="1"/>
</dbReference>
<feature type="domain" description="DUF1995" evidence="1">
    <location>
        <begin position="4"/>
        <end position="204"/>
    </location>
</feature>
<dbReference type="EMBL" id="MG976688">
    <property type="protein sequence ID" value="AXY63104.1"/>
    <property type="molecule type" value="Genomic_DNA"/>
</dbReference>
<evidence type="ECO:0000313" key="2">
    <source>
        <dbReference type="EMBL" id="AXY63104.1"/>
    </source>
</evidence>
<geneLocation type="plastid" evidence="2"/>
<organism evidence="2">
    <name type="scientific">Paulinella micropora</name>
    <dbReference type="NCBI Taxonomy" id="1928728"/>
    <lineage>
        <taxon>Eukaryota</taxon>
        <taxon>Sar</taxon>
        <taxon>Rhizaria</taxon>
        <taxon>Cercozoa</taxon>
        <taxon>Imbricatea</taxon>
        <taxon>Silicofilosea</taxon>
        <taxon>Euglyphida</taxon>
        <taxon>Paulinellidae</taxon>
        <taxon>Paulinella</taxon>
    </lineage>
</organism>
<accession>A0A385HZM8</accession>
<dbReference type="PANTHER" id="PTHR35509">
    <property type="entry name" value="DOMAIN PROTEIN, PUTATIVE (DUF1995)-RELATED"/>
    <property type="match status" value="1"/>
</dbReference>
<dbReference type="AlphaFoldDB" id="A0A385HZM8"/>